<dbReference type="AlphaFoldDB" id="A0A1F6G7F2"/>
<dbReference type="Pfam" id="PF01451">
    <property type="entry name" value="LMWPc"/>
    <property type="match status" value="1"/>
</dbReference>
<dbReference type="InterPro" id="IPR036196">
    <property type="entry name" value="Ptyr_pPase_sf"/>
</dbReference>
<dbReference type="CDD" id="cd16345">
    <property type="entry name" value="LMWP_ArsC"/>
    <property type="match status" value="1"/>
</dbReference>
<proteinExistence type="predicted"/>
<dbReference type="SMART" id="SM00226">
    <property type="entry name" value="LMWPc"/>
    <property type="match status" value="1"/>
</dbReference>
<keyword evidence="1" id="KW-0059">Arsenical resistance</keyword>
<feature type="domain" description="Phosphotyrosine protein phosphatase I" evidence="2">
    <location>
        <begin position="1"/>
        <end position="135"/>
    </location>
</feature>
<dbReference type="STRING" id="1817772.A2527_09310"/>
<evidence type="ECO:0000313" key="3">
    <source>
        <dbReference type="EMBL" id="OGG94041.1"/>
    </source>
</evidence>
<evidence type="ECO:0000256" key="1">
    <source>
        <dbReference type="ARBA" id="ARBA00022849"/>
    </source>
</evidence>
<dbReference type="InterPro" id="IPR023485">
    <property type="entry name" value="Ptyr_pPase"/>
</dbReference>
<dbReference type="PANTHER" id="PTHR43428:SF1">
    <property type="entry name" value="ARSENATE REDUCTASE"/>
    <property type="match status" value="1"/>
</dbReference>
<sequence length="143" mass="15820">MKVLILCTGNSCRSQMAHGFLQALAPGYEVFSAGTHPAKEVHPFAVQVMAELQIDISKHQPRSVNQYLLEPWDLVWTVCGDAEENCPLFTGQVGKQIHLGFADPARFSGTPEEVLQGFRQVRDEIGSVCNRLINKKEAGCHLD</sequence>
<name>A0A1F6G7F2_9PROT</name>
<organism evidence="3 4">
    <name type="scientific">Candidatus Lambdaproteobacteria bacterium RIFOXYD2_FULL_50_16</name>
    <dbReference type="NCBI Taxonomy" id="1817772"/>
    <lineage>
        <taxon>Bacteria</taxon>
        <taxon>Pseudomonadati</taxon>
        <taxon>Pseudomonadota</taxon>
        <taxon>Candidatus Lambdaproteobacteria</taxon>
    </lineage>
</organism>
<protein>
    <submittedName>
        <fullName evidence="3">Protein tyrosine phosphatase</fullName>
    </submittedName>
</protein>
<dbReference type="GO" id="GO:0046685">
    <property type="term" value="P:response to arsenic-containing substance"/>
    <property type="evidence" value="ECO:0007669"/>
    <property type="project" value="UniProtKB-KW"/>
</dbReference>
<gene>
    <name evidence="3" type="ORF">A2527_09310</name>
</gene>
<dbReference type="Gene3D" id="3.40.50.2300">
    <property type="match status" value="1"/>
</dbReference>
<dbReference type="SUPFAM" id="SSF52788">
    <property type="entry name" value="Phosphotyrosine protein phosphatases I"/>
    <property type="match status" value="1"/>
</dbReference>
<accession>A0A1F6G7F2</accession>
<dbReference type="PANTHER" id="PTHR43428">
    <property type="entry name" value="ARSENATE REDUCTASE"/>
    <property type="match status" value="1"/>
</dbReference>
<evidence type="ECO:0000259" key="2">
    <source>
        <dbReference type="SMART" id="SM00226"/>
    </source>
</evidence>
<dbReference type="Proteomes" id="UP000178449">
    <property type="component" value="Unassembled WGS sequence"/>
</dbReference>
<dbReference type="EMBL" id="MFNE01000043">
    <property type="protein sequence ID" value="OGG94041.1"/>
    <property type="molecule type" value="Genomic_DNA"/>
</dbReference>
<comment type="caution">
    <text evidence="3">The sequence shown here is derived from an EMBL/GenBank/DDBJ whole genome shotgun (WGS) entry which is preliminary data.</text>
</comment>
<evidence type="ECO:0000313" key="4">
    <source>
        <dbReference type="Proteomes" id="UP000178449"/>
    </source>
</evidence>
<reference evidence="3 4" key="1">
    <citation type="journal article" date="2016" name="Nat. Commun.">
        <title>Thousands of microbial genomes shed light on interconnected biogeochemical processes in an aquifer system.</title>
        <authorList>
            <person name="Anantharaman K."/>
            <person name="Brown C.T."/>
            <person name="Hug L.A."/>
            <person name="Sharon I."/>
            <person name="Castelle C.J."/>
            <person name="Probst A.J."/>
            <person name="Thomas B.C."/>
            <person name="Singh A."/>
            <person name="Wilkins M.J."/>
            <person name="Karaoz U."/>
            <person name="Brodie E.L."/>
            <person name="Williams K.H."/>
            <person name="Hubbard S.S."/>
            <person name="Banfield J.F."/>
        </authorList>
    </citation>
    <scope>NUCLEOTIDE SEQUENCE [LARGE SCALE GENOMIC DNA]</scope>
</reference>